<protein>
    <submittedName>
        <fullName evidence="1">Uncharacterized protein</fullName>
    </submittedName>
</protein>
<accession>A0A1C7MR15</accession>
<evidence type="ECO:0000313" key="1">
    <source>
        <dbReference type="EMBL" id="OBZ79300.1"/>
    </source>
</evidence>
<name>A0A1C7MR15_GRIFR</name>
<dbReference type="EMBL" id="LUGG01000001">
    <property type="protein sequence ID" value="OBZ79300.1"/>
    <property type="molecule type" value="Genomic_DNA"/>
</dbReference>
<reference evidence="1 2" key="1">
    <citation type="submission" date="2016-03" db="EMBL/GenBank/DDBJ databases">
        <title>Whole genome sequencing of Grifola frondosa 9006-11.</title>
        <authorList>
            <person name="Min B."/>
            <person name="Park H."/>
            <person name="Kim J.-G."/>
            <person name="Cho H."/>
            <person name="Oh Y.-L."/>
            <person name="Kong W.-S."/>
            <person name="Choi I.-G."/>
        </authorList>
    </citation>
    <scope>NUCLEOTIDE SEQUENCE [LARGE SCALE GENOMIC DNA]</scope>
    <source>
        <strain evidence="1 2">9006-11</strain>
    </source>
</reference>
<proteinExistence type="predicted"/>
<dbReference type="AlphaFoldDB" id="A0A1C7MR15"/>
<gene>
    <name evidence="1" type="ORF">A0H81_00773</name>
</gene>
<evidence type="ECO:0000313" key="2">
    <source>
        <dbReference type="Proteomes" id="UP000092993"/>
    </source>
</evidence>
<dbReference type="Proteomes" id="UP000092993">
    <property type="component" value="Unassembled WGS sequence"/>
</dbReference>
<comment type="caution">
    <text evidence="1">The sequence shown here is derived from an EMBL/GenBank/DDBJ whole genome shotgun (WGS) entry which is preliminary data.</text>
</comment>
<organism evidence="1 2">
    <name type="scientific">Grifola frondosa</name>
    <name type="common">Maitake</name>
    <name type="synonym">Polyporus frondosus</name>
    <dbReference type="NCBI Taxonomy" id="5627"/>
    <lineage>
        <taxon>Eukaryota</taxon>
        <taxon>Fungi</taxon>
        <taxon>Dikarya</taxon>
        <taxon>Basidiomycota</taxon>
        <taxon>Agaricomycotina</taxon>
        <taxon>Agaricomycetes</taxon>
        <taxon>Polyporales</taxon>
        <taxon>Grifolaceae</taxon>
        <taxon>Grifola</taxon>
    </lineage>
</organism>
<sequence length="105" mass="11780">MFSSRGLAQASGPGYPWFMHPVLQTFTRRRRRGSRSSSWLYSWHGQPQRVRRVIDVFSGRPVAGWERSLSIINVVIAGHGVGSLITLKPVAVLFADRSGLRDKSD</sequence>
<keyword evidence="2" id="KW-1185">Reference proteome</keyword>